<feature type="domain" description="Helix-hairpin-helix DNA-binding motif class 1" evidence="7">
    <location>
        <begin position="72"/>
        <end position="91"/>
    </location>
</feature>
<evidence type="ECO:0000256" key="3">
    <source>
        <dbReference type="ARBA" id="ARBA00023125"/>
    </source>
</evidence>
<name>A0A1G1Z5Q2_9BACT</name>
<organism evidence="8 9">
    <name type="scientific">Candidatus Colwellbacteria bacterium RIFCSPHIGHO2_12_FULL_44_17</name>
    <dbReference type="NCBI Taxonomy" id="1797689"/>
    <lineage>
        <taxon>Bacteria</taxon>
        <taxon>Candidatus Colwelliibacteriota</taxon>
    </lineage>
</organism>
<dbReference type="Proteomes" id="UP000178515">
    <property type="component" value="Unassembled WGS sequence"/>
</dbReference>
<dbReference type="SMART" id="SM00278">
    <property type="entry name" value="HhH1"/>
    <property type="match status" value="2"/>
</dbReference>
<dbReference type="SUPFAM" id="SSF47781">
    <property type="entry name" value="RuvA domain 2-like"/>
    <property type="match status" value="1"/>
</dbReference>
<dbReference type="SUPFAM" id="SSF46929">
    <property type="entry name" value="DNA helicase RuvA subunit, C-terminal domain"/>
    <property type="match status" value="1"/>
</dbReference>
<dbReference type="Pfam" id="PF07499">
    <property type="entry name" value="RuvA_C"/>
    <property type="match status" value="1"/>
</dbReference>
<dbReference type="Gene3D" id="1.10.150.20">
    <property type="entry name" value="5' to 3' exonuclease, C-terminal subdomain"/>
    <property type="match status" value="1"/>
</dbReference>
<keyword evidence="8" id="KW-0547">Nucleotide-binding</keyword>
<keyword evidence="8" id="KW-0347">Helicase</keyword>
<gene>
    <name evidence="6" type="primary">ruvA</name>
    <name evidence="8" type="ORF">A3F24_02165</name>
</gene>
<dbReference type="InterPro" id="IPR003583">
    <property type="entry name" value="Hlx-hairpin-Hlx_DNA-bd_motif"/>
</dbReference>
<dbReference type="Gene3D" id="2.40.50.140">
    <property type="entry name" value="Nucleic acid-binding proteins"/>
    <property type="match status" value="1"/>
</dbReference>
<dbReference type="InterPro" id="IPR036267">
    <property type="entry name" value="RuvA_C_sf"/>
</dbReference>
<comment type="caution">
    <text evidence="8">The sequence shown here is derived from an EMBL/GenBank/DDBJ whole genome shotgun (WGS) entry which is preliminary data.</text>
</comment>
<reference evidence="8 9" key="1">
    <citation type="journal article" date="2016" name="Nat. Commun.">
        <title>Thousands of microbial genomes shed light on interconnected biogeochemical processes in an aquifer system.</title>
        <authorList>
            <person name="Anantharaman K."/>
            <person name="Brown C.T."/>
            <person name="Hug L.A."/>
            <person name="Sharon I."/>
            <person name="Castelle C.J."/>
            <person name="Probst A.J."/>
            <person name="Thomas B.C."/>
            <person name="Singh A."/>
            <person name="Wilkins M.J."/>
            <person name="Karaoz U."/>
            <person name="Brodie E.L."/>
            <person name="Williams K.H."/>
            <person name="Hubbard S.S."/>
            <person name="Banfield J.F."/>
        </authorList>
    </citation>
    <scope>NUCLEOTIDE SEQUENCE [LARGE SCALE GENOMIC DNA]</scope>
</reference>
<evidence type="ECO:0000256" key="1">
    <source>
        <dbReference type="ARBA" id="ARBA00022490"/>
    </source>
</evidence>
<dbReference type="InterPro" id="IPR012340">
    <property type="entry name" value="NA-bd_OB-fold"/>
</dbReference>
<evidence type="ECO:0000256" key="2">
    <source>
        <dbReference type="ARBA" id="ARBA00022763"/>
    </source>
</evidence>
<proteinExistence type="inferred from homology"/>
<comment type="caution">
    <text evidence="6">Lacks conserved residue(s) required for the propagation of feature annotation.</text>
</comment>
<dbReference type="InterPro" id="IPR000085">
    <property type="entry name" value="RuvA"/>
</dbReference>
<dbReference type="GO" id="GO:0009379">
    <property type="term" value="C:Holliday junction helicase complex"/>
    <property type="evidence" value="ECO:0007669"/>
    <property type="project" value="InterPro"/>
</dbReference>
<sequence>MFYTLEGVITETKNNWTVLEVGGIGYKVSITTHTGKKLKKGEKTKLYTSLYVRENALELYGFLAERELSFFESLNSVNGIGPKSAITIMSAAPIEKIVAAIMEGENELLTKSFGIGRKTAQRIILELRGKLAIDGSKGEVQTMKSDDEVFDALISLGYTKTEAKRIIERIDPKLRSVDERLRDALRRIK</sequence>
<keyword evidence="2 6" id="KW-0227">DNA damage</keyword>
<keyword evidence="8" id="KW-0067">ATP-binding</keyword>
<evidence type="ECO:0000256" key="5">
    <source>
        <dbReference type="ARBA" id="ARBA00023204"/>
    </source>
</evidence>
<protein>
    <recommendedName>
        <fullName evidence="6">Holliday junction branch migration complex subunit RuvA</fullName>
    </recommendedName>
</protein>
<evidence type="ECO:0000259" key="7">
    <source>
        <dbReference type="SMART" id="SM00278"/>
    </source>
</evidence>
<dbReference type="GO" id="GO:0006281">
    <property type="term" value="P:DNA repair"/>
    <property type="evidence" value="ECO:0007669"/>
    <property type="project" value="UniProtKB-UniRule"/>
</dbReference>
<dbReference type="HAMAP" id="MF_00031">
    <property type="entry name" value="DNA_HJ_migration_RuvA"/>
    <property type="match status" value="1"/>
</dbReference>
<keyword evidence="5 6" id="KW-0234">DNA repair</keyword>
<dbReference type="InterPro" id="IPR011114">
    <property type="entry name" value="RuvA_C"/>
</dbReference>
<evidence type="ECO:0000256" key="4">
    <source>
        <dbReference type="ARBA" id="ARBA00023172"/>
    </source>
</evidence>
<keyword evidence="3 6" id="KW-0238">DNA-binding</keyword>
<dbReference type="GO" id="GO:0048476">
    <property type="term" value="C:Holliday junction resolvase complex"/>
    <property type="evidence" value="ECO:0007669"/>
    <property type="project" value="UniProtKB-UniRule"/>
</dbReference>
<evidence type="ECO:0000256" key="6">
    <source>
        <dbReference type="HAMAP-Rule" id="MF_00031"/>
    </source>
</evidence>
<dbReference type="InterPro" id="IPR010994">
    <property type="entry name" value="RuvA_2-like"/>
</dbReference>
<dbReference type="GO" id="GO:0009378">
    <property type="term" value="F:four-way junction helicase activity"/>
    <property type="evidence" value="ECO:0007669"/>
    <property type="project" value="InterPro"/>
</dbReference>
<dbReference type="InterPro" id="IPR013849">
    <property type="entry name" value="DNA_helicase_Holl-junc_RuvA_I"/>
</dbReference>
<feature type="domain" description="Helix-hairpin-helix DNA-binding motif class 1" evidence="7">
    <location>
        <begin position="107"/>
        <end position="126"/>
    </location>
</feature>
<dbReference type="SUPFAM" id="SSF50249">
    <property type="entry name" value="Nucleic acid-binding proteins"/>
    <property type="match status" value="1"/>
</dbReference>
<evidence type="ECO:0000313" key="9">
    <source>
        <dbReference type="Proteomes" id="UP000178515"/>
    </source>
</evidence>
<dbReference type="AlphaFoldDB" id="A0A1G1Z5Q2"/>
<dbReference type="GO" id="GO:0005524">
    <property type="term" value="F:ATP binding"/>
    <property type="evidence" value="ECO:0007669"/>
    <property type="project" value="InterPro"/>
</dbReference>
<dbReference type="STRING" id="1797689.A3F24_02165"/>
<dbReference type="EMBL" id="MHIX01000007">
    <property type="protein sequence ID" value="OGY59854.1"/>
    <property type="molecule type" value="Genomic_DNA"/>
</dbReference>
<dbReference type="CDD" id="cd14332">
    <property type="entry name" value="UBA_RuvA_C"/>
    <property type="match status" value="1"/>
</dbReference>
<keyword evidence="1 6" id="KW-0963">Cytoplasm</keyword>
<keyword evidence="4 6" id="KW-0233">DNA recombination</keyword>
<comment type="function">
    <text evidence="6">The RuvA-RuvB-RuvC complex processes Holliday junction (HJ) DNA during genetic recombination and DNA repair, while the RuvA-RuvB complex plays an important role in the rescue of blocked DNA replication forks via replication fork reversal (RFR). RuvA specifically binds to HJ cruciform DNA, conferring on it an open structure. The RuvB hexamer acts as an ATP-dependent pump, pulling dsDNA into and through the RuvAB complex. HJ branch migration allows RuvC to scan DNA until it finds its consensus sequence, where it cleaves and resolves the cruciform DNA.</text>
</comment>
<dbReference type="Gene3D" id="1.10.8.10">
    <property type="entry name" value="DNA helicase RuvA subunit, C-terminal domain"/>
    <property type="match status" value="1"/>
</dbReference>
<evidence type="ECO:0000313" key="8">
    <source>
        <dbReference type="EMBL" id="OGY59854.1"/>
    </source>
</evidence>
<comment type="domain">
    <text evidence="6">Has three domains with a flexible linker between the domains II and III and assumes an 'L' shape. Domain III is highly mobile and contacts RuvB.</text>
</comment>
<dbReference type="Pfam" id="PF14520">
    <property type="entry name" value="HHH_5"/>
    <property type="match status" value="1"/>
</dbReference>
<keyword evidence="8" id="KW-0378">Hydrolase</keyword>
<dbReference type="NCBIfam" id="TIGR00084">
    <property type="entry name" value="ruvA"/>
    <property type="match status" value="1"/>
</dbReference>
<dbReference type="Pfam" id="PF01330">
    <property type="entry name" value="RuvA_N"/>
    <property type="match status" value="1"/>
</dbReference>
<comment type="subunit">
    <text evidence="6">Homotetramer. Forms an RuvA(8)-RuvB(12)-Holliday junction (HJ) complex. HJ DNA is sandwiched between 2 RuvA tetramers; dsDNA enters through RuvA and exits via RuvB. An RuvB hexamer assembles on each DNA strand where it exits the tetramer. Each RuvB hexamer is contacted by two RuvA subunits (via domain III) on 2 adjacent RuvB subunits; this complex drives branch migration. In the full resolvosome a probable DNA-RuvA(4)-RuvB(12)-RuvC(2) complex forms which resolves the HJ.</text>
</comment>
<comment type="subcellular location">
    <subcellularLocation>
        <location evidence="6">Cytoplasm</location>
    </subcellularLocation>
</comment>
<accession>A0A1G1Z5Q2</accession>
<dbReference type="GO" id="GO:0000400">
    <property type="term" value="F:four-way junction DNA binding"/>
    <property type="evidence" value="ECO:0007669"/>
    <property type="project" value="UniProtKB-UniRule"/>
</dbReference>
<feature type="region of interest" description="Domain III" evidence="6">
    <location>
        <begin position="147"/>
        <end position="189"/>
    </location>
</feature>
<dbReference type="GO" id="GO:0006310">
    <property type="term" value="P:DNA recombination"/>
    <property type="evidence" value="ECO:0007669"/>
    <property type="project" value="UniProtKB-UniRule"/>
</dbReference>
<comment type="similarity">
    <text evidence="6">Belongs to the RuvA family.</text>
</comment>
<dbReference type="GO" id="GO:0005737">
    <property type="term" value="C:cytoplasm"/>
    <property type="evidence" value="ECO:0007669"/>
    <property type="project" value="UniProtKB-SubCell"/>
</dbReference>